<dbReference type="Proteomes" id="UP000886005">
    <property type="component" value="Unassembled WGS sequence"/>
</dbReference>
<protein>
    <submittedName>
        <fullName evidence="2">PilZ domain-containing protein</fullName>
    </submittedName>
</protein>
<dbReference type="Gene3D" id="2.40.10.220">
    <property type="entry name" value="predicted glycosyltransferase like domains"/>
    <property type="match status" value="1"/>
</dbReference>
<comment type="caution">
    <text evidence="2">The sequence shown here is derived from an EMBL/GenBank/DDBJ whole genome shotgun (WGS) entry which is preliminary data.</text>
</comment>
<evidence type="ECO:0000313" key="2">
    <source>
        <dbReference type="EMBL" id="HED11548.1"/>
    </source>
</evidence>
<sequence>MLSAQDMKDRRTLKRIAVPGISLKYRVGRGISRFKGSSNALNVVNLSKSGIAFELQENIAYNTPVELRMKFPDGKKLELKGRVRWNKNEDSAATLVGVQFNPFGEHNKYNPLHALEYLRSMKDQAIELKPEQPPGSESN</sequence>
<dbReference type="InterPro" id="IPR009875">
    <property type="entry name" value="PilZ_domain"/>
</dbReference>
<gene>
    <name evidence="2" type="ORF">ENJ10_12730</name>
</gene>
<accession>A0A7V1PV90</accession>
<dbReference type="GO" id="GO:0035438">
    <property type="term" value="F:cyclic-di-GMP binding"/>
    <property type="evidence" value="ECO:0007669"/>
    <property type="project" value="InterPro"/>
</dbReference>
<feature type="domain" description="PilZ" evidence="1">
    <location>
        <begin position="23"/>
        <end position="107"/>
    </location>
</feature>
<dbReference type="Pfam" id="PF07238">
    <property type="entry name" value="PilZ"/>
    <property type="match status" value="1"/>
</dbReference>
<reference evidence="2" key="1">
    <citation type="journal article" date="2020" name="mSystems">
        <title>Genome- and Community-Level Interaction Insights into Carbon Utilization and Element Cycling Functions of Hydrothermarchaeota in Hydrothermal Sediment.</title>
        <authorList>
            <person name="Zhou Z."/>
            <person name="Liu Y."/>
            <person name="Xu W."/>
            <person name="Pan J."/>
            <person name="Luo Z.H."/>
            <person name="Li M."/>
        </authorList>
    </citation>
    <scope>NUCLEOTIDE SEQUENCE [LARGE SCALE GENOMIC DNA]</scope>
    <source>
        <strain evidence="2">HyVt-456</strain>
    </source>
</reference>
<evidence type="ECO:0000259" key="1">
    <source>
        <dbReference type="Pfam" id="PF07238"/>
    </source>
</evidence>
<dbReference type="EMBL" id="DRLD01000358">
    <property type="protein sequence ID" value="HED11548.1"/>
    <property type="molecule type" value="Genomic_DNA"/>
</dbReference>
<dbReference type="SUPFAM" id="SSF141371">
    <property type="entry name" value="PilZ domain-like"/>
    <property type="match status" value="1"/>
</dbReference>
<dbReference type="AlphaFoldDB" id="A0A7V1PV90"/>
<name>A0A7V1PV90_CALAY</name>
<proteinExistence type="predicted"/>
<organism evidence="2">
    <name type="scientific">Caldithrix abyssi</name>
    <dbReference type="NCBI Taxonomy" id="187145"/>
    <lineage>
        <taxon>Bacteria</taxon>
        <taxon>Pseudomonadati</taxon>
        <taxon>Calditrichota</taxon>
        <taxon>Calditrichia</taxon>
        <taxon>Calditrichales</taxon>
        <taxon>Calditrichaceae</taxon>
        <taxon>Caldithrix</taxon>
    </lineage>
</organism>